<evidence type="ECO:0000313" key="2">
    <source>
        <dbReference type="EMBL" id="OBK21445.1"/>
    </source>
</evidence>
<dbReference type="InterPro" id="IPR032710">
    <property type="entry name" value="NTF2-like_dom_sf"/>
</dbReference>
<keyword evidence="2" id="KW-0413">Isomerase</keyword>
<accession>A0A1A3NJD6</accession>
<dbReference type="RefSeq" id="WP_065146470.1">
    <property type="nucleotide sequence ID" value="NZ_LZLS01000202.1"/>
</dbReference>
<dbReference type="InterPro" id="IPR037401">
    <property type="entry name" value="SnoaL-like"/>
</dbReference>
<dbReference type="GO" id="GO:0016853">
    <property type="term" value="F:isomerase activity"/>
    <property type="evidence" value="ECO:0007669"/>
    <property type="project" value="UniProtKB-KW"/>
</dbReference>
<organism evidence="2 3">
    <name type="scientific">Mycobacterium asiaticum</name>
    <dbReference type="NCBI Taxonomy" id="1790"/>
    <lineage>
        <taxon>Bacteria</taxon>
        <taxon>Bacillati</taxon>
        <taxon>Actinomycetota</taxon>
        <taxon>Actinomycetes</taxon>
        <taxon>Mycobacteriales</taxon>
        <taxon>Mycobacteriaceae</taxon>
        <taxon>Mycobacterium</taxon>
    </lineage>
</organism>
<gene>
    <name evidence="2" type="ORF">A5634_10130</name>
</gene>
<evidence type="ECO:0000313" key="3">
    <source>
        <dbReference type="Proteomes" id="UP000093928"/>
    </source>
</evidence>
<protein>
    <submittedName>
        <fullName evidence="2">Steroid delta-isomerase</fullName>
    </submittedName>
</protein>
<comment type="caution">
    <text evidence="2">The sequence shown here is derived from an EMBL/GenBank/DDBJ whole genome shotgun (WGS) entry which is preliminary data.</text>
</comment>
<dbReference type="SUPFAM" id="SSF54427">
    <property type="entry name" value="NTF2-like"/>
    <property type="match status" value="1"/>
</dbReference>
<evidence type="ECO:0000259" key="1">
    <source>
        <dbReference type="Pfam" id="PF12680"/>
    </source>
</evidence>
<dbReference type="AlphaFoldDB" id="A0A1A3NJD6"/>
<dbReference type="Pfam" id="PF12680">
    <property type="entry name" value="SnoaL_2"/>
    <property type="match status" value="1"/>
</dbReference>
<proteinExistence type="predicted"/>
<dbReference type="Gene3D" id="3.10.450.50">
    <property type="match status" value="1"/>
</dbReference>
<dbReference type="Proteomes" id="UP000093928">
    <property type="component" value="Unassembled WGS sequence"/>
</dbReference>
<reference evidence="2 3" key="1">
    <citation type="submission" date="2016-06" db="EMBL/GenBank/DDBJ databases">
        <authorList>
            <person name="Kjaerup R.B."/>
            <person name="Dalgaard T.S."/>
            <person name="Juul-Madsen H.R."/>
        </authorList>
    </citation>
    <scope>NUCLEOTIDE SEQUENCE [LARGE SCALE GENOMIC DNA]</scope>
    <source>
        <strain evidence="2 3">1165133.8</strain>
    </source>
</reference>
<name>A0A1A3NJD6_MYCAS</name>
<feature type="domain" description="SnoaL-like" evidence="1">
    <location>
        <begin position="19"/>
        <end position="118"/>
    </location>
</feature>
<dbReference type="EMBL" id="LZLS01000202">
    <property type="protein sequence ID" value="OBK21445.1"/>
    <property type="molecule type" value="Genomic_DNA"/>
</dbReference>
<dbReference type="OrthoDB" id="459617at2"/>
<sequence length="131" mass="13960">MPNAAEKAEERAKAITETVHRYLAAVGTGSADDLAAFYADDATLEDPVGGEVHIGTSAIRGFYSAVSGVERECELVTLRVCGNEAAFHFRLTITAGGSKMRIEPIETMVFDGNGKVTAMKAYWSAADVTQL</sequence>